<reference evidence="1 2" key="1">
    <citation type="journal article" date="2019" name="Nat. Ecol. Evol.">
        <title>Megaphylogeny resolves global patterns of mushroom evolution.</title>
        <authorList>
            <person name="Varga T."/>
            <person name="Krizsan K."/>
            <person name="Foldi C."/>
            <person name="Dima B."/>
            <person name="Sanchez-Garcia M."/>
            <person name="Sanchez-Ramirez S."/>
            <person name="Szollosi G.J."/>
            <person name="Szarkandi J.G."/>
            <person name="Papp V."/>
            <person name="Albert L."/>
            <person name="Andreopoulos W."/>
            <person name="Angelini C."/>
            <person name="Antonin V."/>
            <person name="Barry K.W."/>
            <person name="Bougher N.L."/>
            <person name="Buchanan P."/>
            <person name="Buyck B."/>
            <person name="Bense V."/>
            <person name="Catcheside P."/>
            <person name="Chovatia M."/>
            <person name="Cooper J."/>
            <person name="Damon W."/>
            <person name="Desjardin D."/>
            <person name="Finy P."/>
            <person name="Geml J."/>
            <person name="Haridas S."/>
            <person name="Hughes K."/>
            <person name="Justo A."/>
            <person name="Karasinski D."/>
            <person name="Kautmanova I."/>
            <person name="Kiss B."/>
            <person name="Kocsube S."/>
            <person name="Kotiranta H."/>
            <person name="LaButti K.M."/>
            <person name="Lechner B.E."/>
            <person name="Liimatainen K."/>
            <person name="Lipzen A."/>
            <person name="Lukacs Z."/>
            <person name="Mihaltcheva S."/>
            <person name="Morgado L.N."/>
            <person name="Niskanen T."/>
            <person name="Noordeloos M.E."/>
            <person name="Ohm R.A."/>
            <person name="Ortiz-Santana B."/>
            <person name="Ovrebo C."/>
            <person name="Racz N."/>
            <person name="Riley R."/>
            <person name="Savchenko A."/>
            <person name="Shiryaev A."/>
            <person name="Soop K."/>
            <person name="Spirin V."/>
            <person name="Szebenyi C."/>
            <person name="Tomsovsky M."/>
            <person name="Tulloss R.E."/>
            <person name="Uehling J."/>
            <person name="Grigoriev I.V."/>
            <person name="Vagvolgyi C."/>
            <person name="Papp T."/>
            <person name="Martin F.M."/>
            <person name="Miettinen O."/>
            <person name="Hibbett D.S."/>
            <person name="Nagy L.G."/>
        </authorList>
    </citation>
    <scope>NUCLEOTIDE SEQUENCE [LARGE SCALE GENOMIC DNA]</scope>
    <source>
        <strain evidence="1 2">NL-1719</strain>
    </source>
</reference>
<organism evidence="1 2">
    <name type="scientific">Pluteus cervinus</name>
    <dbReference type="NCBI Taxonomy" id="181527"/>
    <lineage>
        <taxon>Eukaryota</taxon>
        <taxon>Fungi</taxon>
        <taxon>Dikarya</taxon>
        <taxon>Basidiomycota</taxon>
        <taxon>Agaricomycotina</taxon>
        <taxon>Agaricomycetes</taxon>
        <taxon>Agaricomycetidae</taxon>
        <taxon>Agaricales</taxon>
        <taxon>Pluteineae</taxon>
        <taxon>Pluteaceae</taxon>
        <taxon>Pluteus</taxon>
    </lineage>
</organism>
<keyword evidence="2" id="KW-1185">Reference proteome</keyword>
<protein>
    <submittedName>
        <fullName evidence="1">Uncharacterized protein</fullName>
    </submittedName>
</protein>
<sequence length="646" mass="73283">MLPIRYHSHPVYALPVELLTRIFVLGAAYEHPYDDHDPFLLKPDQHYYPVPSSNFQLLVSHVCHQWRQIALRTSSLWTRLHFREPSHLPRAQAFLERSKGPAFHQVLDILVNTVSKEEHIPGVTLYKEQLHAVFQLIIPHVHRWRAFHLKIRDNECKAIARFYLGNCGPAPSLETLQLYHFEDYRTSQNLYLATYRPPVVVFNNHLPRLTNVSLIGVNLPWEKSPYLVGLHNLQLALHSDNIRPPYEHWDSILRNSPDLKTLSLHYSGPRVANGDQTTAWPTSKERLCIQSLEGLSLTDLDPDYLCSIMERLMMPSVKRLALDLPDQDFTAFVHLISGVLPPDSTLTITAPPPHSPLSPTSTLAPPQTYDVITPHPLLHTPLPFLGRLESLTLTALECTIESWRNLVGVLYGLRVIEIDFGRVDHRFVGVLMEGSNSSSSSSSSSVGGTPPHHSDDDGSQLERTCATPSPPPYLPNLHTFKVSNLAGPILEQYITYREQECDQEYRVKKWVVKWCERWKGRDLKVDELVEWGWVSSAENAPVDMGLGGKEVGLVRQLRVDWEPPGPEEDEEEEEEEEEGGDEDVDVDVVSQTTTDAAATPLNHHPSAQDRSNDTRSPHHHVSPQHYSSEGHEPEESDLEFDNECDS</sequence>
<dbReference type="EMBL" id="ML208274">
    <property type="protein sequence ID" value="TFK73651.1"/>
    <property type="molecule type" value="Genomic_DNA"/>
</dbReference>
<dbReference type="Proteomes" id="UP000308600">
    <property type="component" value="Unassembled WGS sequence"/>
</dbReference>
<accession>A0ACD3B7M4</accession>
<evidence type="ECO:0000313" key="2">
    <source>
        <dbReference type="Proteomes" id="UP000308600"/>
    </source>
</evidence>
<name>A0ACD3B7M4_9AGAR</name>
<evidence type="ECO:0000313" key="1">
    <source>
        <dbReference type="EMBL" id="TFK73651.1"/>
    </source>
</evidence>
<gene>
    <name evidence="1" type="ORF">BDN72DRAFT_790683</name>
</gene>
<proteinExistence type="predicted"/>